<dbReference type="InterPro" id="IPR016024">
    <property type="entry name" value="ARM-type_fold"/>
</dbReference>
<dbReference type="EMBL" id="KE145357">
    <property type="protein sequence ID" value="EPE34071.1"/>
    <property type="molecule type" value="Genomic_DNA"/>
</dbReference>
<dbReference type="eggNOG" id="KOG2022">
    <property type="taxonomic scope" value="Eukaryota"/>
</dbReference>
<dbReference type="GeneID" id="19466137"/>
<accession>S3DPR8</accession>
<dbReference type="STRING" id="1116229.S3DPR8"/>
<evidence type="ECO:0000313" key="5">
    <source>
        <dbReference type="EMBL" id="EPE34071.1"/>
    </source>
</evidence>
<sequence length="1010" mass="113777">MASNTYDQLPTSLEEVVSLVLQLYRPGAQVSVVKTQETLHRLQRSPEGWRLANSLSNHENQEVRFFAALTFIVKLNTDAKSLGEEDVQALLTTLINWLIRCLEISEGQLVLRKLCSTLVVFFFQFSSSWQNCIKHLIYCVSVGSALPYESSQDAPDVQSMIQQLPDRKAVAIFWFASTLVEEVGKTDSNSMKQHKFHQLMLPNVDDIVPLISKYITDHNPTPDQANVRQEAMKCYQSWVSYSHRAFIDDGLILEPLRTFTNATIMCLADENLYEITMELLADVLSTYCKFFSEDDFQTLFALFNSQWAQERYQRLVQGDYDFDSIQFGLFTLAFGDATLQDLATRTEPQYQQFLTALGGLLGAEGYPVHEDKIFVPALEFWNAFVENMIDSIWSEDETSLLENTFAQMHVTQAIQKCWRKIQFPPSEIFNSWDSVDRTGFKDVRRDFSDLLQQFYLITKIPILDVFITLANKAVENRNWEELEASLFCLACFPDTIGDTEPRDEYLDKIFTAQIFSLFSTAPDEIPLRTMQSFLLLVDGYADYFEQNTAYLPNVLNIVFGTLASPALSYKASRTIQKLCSDCRKLLVPELDSFLKQYQSLNSNSSIDKHAKEAIMEGIASLVQAIPLDKLKLKPLDELLNFIEADIEECFRIIAFQATSEDTSGSAHMNSVTLTADSPALQLGLGALKSIIGIGRGLQTPHDTPIYLDEDEERSPFWTTGEGSRIQTRIASMVNRVYDVLGAHGDIVDAACHVWRQGFRELEPGAFVVAPAMIIQFLLKANFNTPRLGCVIGTACSFVTSHKSNNESGEIFATLVHWISQILQQQDQPSNDPEVAQNGIDFLTRLLSKQLSSLMSHQPPSSLEFLFFFTLKALAGTDPLPKSAAADFWSTFIGLPTQEDSAMQTAIDNVLQHLGPMLAEALIYNMGGQAARSELDKLSDPLKKLVTRQVRSKSWLEAALSGNSFPSDKVTTREKTVFLQKIMNLRGSRGTNHVVREFWLACRGTNFAYAS</sequence>
<dbReference type="AlphaFoldDB" id="S3DPR8"/>
<protein>
    <submittedName>
        <fullName evidence="5">ARM repeat-containing protein</fullName>
    </submittedName>
</protein>
<gene>
    <name evidence="5" type="ORF">GLAREA_07084</name>
</gene>
<dbReference type="GO" id="GO:0005737">
    <property type="term" value="C:cytoplasm"/>
    <property type="evidence" value="ECO:0007669"/>
    <property type="project" value="TreeGrafter"/>
</dbReference>
<dbReference type="GO" id="GO:0006606">
    <property type="term" value="P:protein import into nucleus"/>
    <property type="evidence" value="ECO:0007669"/>
    <property type="project" value="TreeGrafter"/>
</dbReference>
<keyword evidence="4" id="KW-0539">Nucleus</keyword>
<dbReference type="KEGG" id="glz:GLAREA_07084"/>
<reference evidence="5 6" key="1">
    <citation type="journal article" date="2013" name="BMC Genomics">
        <title>Genomics-driven discovery of the pneumocandin biosynthetic gene cluster in the fungus Glarea lozoyensis.</title>
        <authorList>
            <person name="Chen L."/>
            <person name="Yue Q."/>
            <person name="Zhang X."/>
            <person name="Xiang M."/>
            <person name="Wang C."/>
            <person name="Li S."/>
            <person name="Che Y."/>
            <person name="Ortiz-Lopez F.J."/>
            <person name="Bills G.F."/>
            <person name="Liu X."/>
            <person name="An Z."/>
        </authorList>
    </citation>
    <scope>NUCLEOTIDE SEQUENCE [LARGE SCALE GENOMIC DNA]</scope>
    <source>
        <strain evidence="6">ATCC 20868 / MF5171</strain>
    </source>
</reference>
<evidence type="ECO:0000256" key="3">
    <source>
        <dbReference type="ARBA" id="ARBA00022448"/>
    </source>
</evidence>
<organism evidence="5 6">
    <name type="scientific">Glarea lozoyensis (strain ATCC 20868 / MF5171)</name>
    <dbReference type="NCBI Taxonomy" id="1116229"/>
    <lineage>
        <taxon>Eukaryota</taxon>
        <taxon>Fungi</taxon>
        <taxon>Dikarya</taxon>
        <taxon>Ascomycota</taxon>
        <taxon>Pezizomycotina</taxon>
        <taxon>Leotiomycetes</taxon>
        <taxon>Helotiales</taxon>
        <taxon>Helotiaceae</taxon>
        <taxon>Glarea</taxon>
    </lineage>
</organism>
<keyword evidence="3" id="KW-0813">Transport</keyword>
<evidence type="ECO:0000256" key="2">
    <source>
        <dbReference type="ARBA" id="ARBA00007991"/>
    </source>
</evidence>
<dbReference type="Proteomes" id="UP000016922">
    <property type="component" value="Unassembled WGS sequence"/>
</dbReference>
<dbReference type="PANTHER" id="PTHR12363">
    <property type="entry name" value="TRANSPORTIN 3 AND IMPORTIN 13"/>
    <property type="match status" value="1"/>
</dbReference>
<evidence type="ECO:0000313" key="6">
    <source>
        <dbReference type="Proteomes" id="UP000016922"/>
    </source>
</evidence>
<dbReference type="OMA" id="CLASIGK"/>
<evidence type="ECO:0000256" key="4">
    <source>
        <dbReference type="ARBA" id="ARBA00023242"/>
    </source>
</evidence>
<comment type="similarity">
    <text evidence="2">Belongs to the importin beta family.</text>
</comment>
<dbReference type="RefSeq" id="XP_008079223.1">
    <property type="nucleotide sequence ID" value="XM_008081032.1"/>
</dbReference>
<dbReference type="InterPro" id="IPR011989">
    <property type="entry name" value="ARM-like"/>
</dbReference>
<proteinExistence type="inferred from homology"/>
<name>S3DPR8_GLAL2</name>
<dbReference type="HOGENOM" id="CLU_005271_0_0_1"/>
<dbReference type="GO" id="GO:0005634">
    <property type="term" value="C:nucleus"/>
    <property type="evidence" value="ECO:0007669"/>
    <property type="project" value="UniProtKB-SubCell"/>
</dbReference>
<dbReference type="Gene3D" id="1.25.10.10">
    <property type="entry name" value="Leucine-rich Repeat Variant"/>
    <property type="match status" value="1"/>
</dbReference>
<dbReference type="SUPFAM" id="SSF48371">
    <property type="entry name" value="ARM repeat"/>
    <property type="match status" value="1"/>
</dbReference>
<comment type="subcellular location">
    <subcellularLocation>
        <location evidence="1">Nucleus</location>
    </subcellularLocation>
</comment>
<evidence type="ECO:0000256" key="1">
    <source>
        <dbReference type="ARBA" id="ARBA00004123"/>
    </source>
</evidence>
<dbReference type="InterPro" id="IPR051345">
    <property type="entry name" value="Importin_beta-like_NTR"/>
</dbReference>
<dbReference type="OrthoDB" id="2016913at2759"/>
<keyword evidence="6" id="KW-1185">Reference proteome</keyword>
<dbReference type="PANTHER" id="PTHR12363:SF33">
    <property type="entry name" value="IMPORTIN-13"/>
    <property type="match status" value="1"/>
</dbReference>